<feature type="transmembrane region" description="Helical" evidence="1">
    <location>
        <begin position="380"/>
        <end position="399"/>
    </location>
</feature>
<dbReference type="Gene3D" id="3.40.50.300">
    <property type="entry name" value="P-loop containing nucleotide triphosphate hydrolases"/>
    <property type="match status" value="1"/>
</dbReference>
<proteinExistence type="predicted"/>
<feature type="domain" description="G" evidence="2">
    <location>
        <begin position="48"/>
        <end position="172"/>
    </location>
</feature>
<organism evidence="3 4">
    <name type="scientific">Mycena venus</name>
    <dbReference type="NCBI Taxonomy" id="2733690"/>
    <lineage>
        <taxon>Eukaryota</taxon>
        <taxon>Fungi</taxon>
        <taxon>Dikarya</taxon>
        <taxon>Basidiomycota</taxon>
        <taxon>Agaricomycotina</taxon>
        <taxon>Agaricomycetes</taxon>
        <taxon>Agaricomycetidae</taxon>
        <taxon>Agaricales</taxon>
        <taxon>Marasmiineae</taxon>
        <taxon>Mycenaceae</taxon>
        <taxon>Mycena</taxon>
    </lineage>
</organism>
<gene>
    <name evidence="3" type="ORF">MVEN_00177900</name>
</gene>
<dbReference type="Proteomes" id="UP000620124">
    <property type="component" value="Unassembled WGS sequence"/>
</dbReference>
<accession>A0A8H7DEG4</accession>
<evidence type="ECO:0000259" key="2">
    <source>
        <dbReference type="Pfam" id="PF01926"/>
    </source>
</evidence>
<dbReference type="OrthoDB" id="391988at2759"/>
<evidence type="ECO:0000313" key="3">
    <source>
        <dbReference type="EMBL" id="KAF7368546.1"/>
    </source>
</evidence>
<dbReference type="InterPro" id="IPR006073">
    <property type="entry name" value="GTP-bd"/>
</dbReference>
<dbReference type="InterPro" id="IPR027417">
    <property type="entry name" value="P-loop_NTPase"/>
</dbReference>
<keyword evidence="1" id="KW-0812">Transmembrane</keyword>
<keyword evidence="1" id="KW-1133">Transmembrane helix</keyword>
<evidence type="ECO:0000313" key="4">
    <source>
        <dbReference type="Proteomes" id="UP000620124"/>
    </source>
</evidence>
<evidence type="ECO:0000256" key="1">
    <source>
        <dbReference type="SAM" id="Phobius"/>
    </source>
</evidence>
<protein>
    <submittedName>
        <fullName evidence="3">G domain-containing protein</fullName>
    </submittedName>
</protein>
<dbReference type="Pfam" id="PF01926">
    <property type="entry name" value="MMR_HSR1"/>
    <property type="match status" value="1"/>
</dbReference>
<dbReference type="CDD" id="cd00882">
    <property type="entry name" value="Ras_like_GTPase"/>
    <property type="match status" value="1"/>
</dbReference>
<feature type="transmembrane region" description="Helical" evidence="1">
    <location>
        <begin position="411"/>
        <end position="431"/>
    </location>
</feature>
<comment type="caution">
    <text evidence="3">The sequence shown here is derived from an EMBL/GenBank/DDBJ whole genome shotgun (WGS) entry which is preliminary data.</text>
</comment>
<dbReference type="EMBL" id="JACAZI010000002">
    <property type="protein sequence ID" value="KAF7368546.1"/>
    <property type="molecule type" value="Genomic_DNA"/>
</dbReference>
<dbReference type="AlphaFoldDB" id="A0A8H7DEG4"/>
<sequence>MSSLCLLDVYVPLNAQSLSSIFHNSTMADSQILRPTTEEILEECPRFRILVVGRSGVGKSSLINHVFGVDLAIVSHRIRGECNIEQEITSEQNPRFVLHDSMGFEPGQTQTYDTAKAFLVSRGEGAAPKDRVHAIWLCIQVPYAGGRVFETGDEEFLKLADEFKVPIIVVFTQFDKLMSAVEKNLTDKDLQKSESKIDALVNKRADEEFKKTCLPPLRRINRKLSYARTSELGKWPTPSERATATVVELVSTTQTLLEGTPWFLSAISQRASARAKIDVSIRVGMKKYWRGLASSTHFPGFKLETCLAAIHVDIIASWNFNDPDNLLNSEPFLTQMKEISQLVIPDELEVKSWFKNAEKLQPLIGVGAAVATQFPAAAPVVIPVIAVIGLSAMFIAWFASVYERTAEVLRFFMGYIVDLTLVMDHLFLALLPGQLPRRLTAVDINLALENYKKLDVAAVHTKIRKYAKTSSFKKIYRSNNAEKEVKDLIKTHRAR</sequence>
<reference evidence="3" key="1">
    <citation type="submission" date="2020-05" db="EMBL/GenBank/DDBJ databases">
        <title>Mycena genomes resolve the evolution of fungal bioluminescence.</title>
        <authorList>
            <person name="Tsai I.J."/>
        </authorList>
    </citation>
    <scope>NUCLEOTIDE SEQUENCE</scope>
    <source>
        <strain evidence="3">CCC161011</strain>
    </source>
</reference>
<name>A0A8H7DEG4_9AGAR</name>
<keyword evidence="1" id="KW-0472">Membrane</keyword>
<keyword evidence="4" id="KW-1185">Reference proteome</keyword>
<dbReference type="GO" id="GO:0005525">
    <property type="term" value="F:GTP binding"/>
    <property type="evidence" value="ECO:0007669"/>
    <property type="project" value="InterPro"/>
</dbReference>
<dbReference type="SUPFAM" id="SSF52540">
    <property type="entry name" value="P-loop containing nucleoside triphosphate hydrolases"/>
    <property type="match status" value="1"/>
</dbReference>